<proteinExistence type="predicted"/>
<gene>
    <name evidence="1" type="ORF">OVA965_LOCUS20594</name>
    <name evidence="2" type="ORF">TMI583_LOCUS21018</name>
</gene>
<dbReference type="EMBL" id="CAJOBA010021253">
    <property type="protein sequence ID" value="CAF3911676.1"/>
    <property type="molecule type" value="Genomic_DNA"/>
</dbReference>
<dbReference type="Gene3D" id="2.60.120.920">
    <property type="match status" value="1"/>
</dbReference>
<reference evidence="2" key="1">
    <citation type="submission" date="2021-02" db="EMBL/GenBank/DDBJ databases">
        <authorList>
            <person name="Nowell W R."/>
        </authorList>
    </citation>
    <scope>NUCLEOTIDE SEQUENCE</scope>
</reference>
<evidence type="ECO:0000313" key="2">
    <source>
        <dbReference type="EMBL" id="CAF3911676.1"/>
    </source>
</evidence>
<dbReference type="SUPFAM" id="SSF49899">
    <property type="entry name" value="Concanavalin A-like lectins/glucanases"/>
    <property type="match status" value="1"/>
</dbReference>
<sequence>MSSQKPCANPKCEKGIGILACQGCQRVFCKRHTTEHHEELSMELEKIIYEHNSIRNRLQQNDTLEILTHPLLKQIDEWESKSLKLVQTAAEEARNKIQQILIENKSDLIKDFRILTQELAIRRATEDYVETDFDRWKAELIRIKEEIKMPKHLKIDKDFISSGDMIKITSQVLKSSQRSAEKFDQVCGYIQVEDNRRLAVHYGLNARDASVYGKRLYSNGSHNIRLKIETMQDNYWLFLGIISASSSLRENVYTTKSAYGWGGTNESSKFVYLEGIENNGTQYGYDGDIRKNDILEIVLNCDQQTIDLFNIRTNKKYEITVDIHRCPFPWKLAISLYYSGDSVRLI</sequence>
<evidence type="ECO:0000313" key="3">
    <source>
        <dbReference type="Proteomes" id="UP000682733"/>
    </source>
</evidence>
<dbReference type="Proteomes" id="UP000682733">
    <property type="component" value="Unassembled WGS sequence"/>
</dbReference>
<protein>
    <recommendedName>
        <fullName evidence="4">B30.2/SPRY domain-containing protein</fullName>
    </recommendedName>
</protein>
<evidence type="ECO:0008006" key="4">
    <source>
        <dbReference type="Google" id="ProtNLM"/>
    </source>
</evidence>
<comment type="caution">
    <text evidence="2">The sequence shown here is derived from an EMBL/GenBank/DDBJ whole genome shotgun (WGS) entry which is preliminary data.</text>
</comment>
<dbReference type="Proteomes" id="UP000677228">
    <property type="component" value="Unassembled WGS sequence"/>
</dbReference>
<dbReference type="CDD" id="cd20335">
    <property type="entry name" value="BRcat_RBR"/>
    <property type="match status" value="1"/>
</dbReference>
<name>A0A8S2LKN9_9BILA</name>
<dbReference type="InterPro" id="IPR043136">
    <property type="entry name" value="B30.2/SPRY_sf"/>
</dbReference>
<accession>A0A8S2LKN9</accession>
<dbReference type="AlphaFoldDB" id="A0A8S2LKN9"/>
<evidence type="ECO:0000313" key="1">
    <source>
        <dbReference type="EMBL" id="CAF1129751.1"/>
    </source>
</evidence>
<dbReference type="InterPro" id="IPR013320">
    <property type="entry name" value="ConA-like_dom_sf"/>
</dbReference>
<organism evidence="2 3">
    <name type="scientific">Didymodactylos carnosus</name>
    <dbReference type="NCBI Taxonomy" id="1234261"/>
    <lineage>
        <taxon>Eukaryota</taxon>
        <taxon>Metazoa</taxon>
        <taxon>Spiralia</taxon>
        <taxon>Gnathifera</taxon>
        <taxon>Rotifera</taxon>
        <taxon>Eurotatoria</taxon>
        <taxon>Bdelloidea</taxon>
        <taxon>Philodinida</taxon>
        <taxon>Philodinidae</taxon>
        <taxon>Didymodactylos</taxon>
    </lineage>
</organism>
<dbReference type="EMBL" id="CAJNOK010011000">
    <property type="protein sequence ID" value="CAF1129751.1"/>
    <property type="molecule type" value="Genomic_DNA"/>
</dbReference>